<keyword evidence="2" id="KW-0812">Transmembrane</keyword>
<dbReference type="RefSeq" id="YP_004324277.1">
    <property type="nucleotide sequence ID" value="NC_015287.1"/>
</dbReference>
<dbReference type="KEGG" id="vg:10328793"/>
<keyword evidence="2" id="KW-0472">Membrane</keyword>
<dbReference type="OrthoDB" id="9638at10239"/>
<evidence type="ECO:0000313" key="3">
    <source>
        <dbReference type="EMBL" id="ADO98290.1"/>
    </source>
</evidence>
<organism evidence="3 4">
    <name type="scientific">Synechococcus phage S-SSM7</name>
    <dbReference type="NCBI Taxonomy" id="445686"/>
    <lineage>
        <taxon>Viruses</taxon>
        <taxon>Duplodnaviria</taxon>
        <taxon>Heunggongvirae</taxon>
        <taxon>Uroviricota</taxon>
        <taxon>Caudoviricetes</taxon>
        <taxon>Pantevenvirales</taxon>
        <taxon>Kyanoviridae</taxon>
        <taxon>Lipsvirus</taxon>
        <taxon>Lipsvirus ssm7</taxon>
    </lineage>
</organism>
<evidence type="ECO:0000256" key="1">
    <source>
        <dbReference type="SAM" id="MobiDB-lite"/>
    </source>
</evidence>
<proteinExistence type="predicted"/>
<dbReference type="GeneID" id="10328793"/>
<gene>
    <name evidence="3" type="ORF">SSSM7_225</name>
</gene>
<name>E3SLE2_9CAUD</name>
<reference evidence="3 4" key="1">
    <citation type="journal article" date="2010" name="Environ. Microbiol.">
        <title>Genomic analysis of oceanic cyanobacterial myoviruses compared with T4-like myoviruses from diverse hosts and environments.</title>
        <authorList>
            <person name="Sullivan M.B."/>
            <person name="Huang K.H."/>
            <person name="Ignacio-Espinoza J.C."/>
            <person name="Berlin A.M."/>
            <person name="Kelly L."/>
            <person name="Weigele P.R."/>
            <person name="DeFrancesco A.S."/>
            <person name="Kern S.E."/>
            <person name="Thompson L.R."/>
            <person name="Young S."/>
            <person name="Yandava C."/>
            <person name="Fu R."/>
            <person name="Krastins B."/>
            <person name="Chase M."/>
            <person name="Sarracino D."/>
            <person name="Osburne M.S."/>
            <person name="Henn M.R."/>
            <person name="Chisholm S.W."/>
        </authorList>
    </citation>
    <scope>NUCLEOTIDE SEQUENCE [LARGE SCALE GENOMIC DNA]</scope>
    <source>
        <strain evidence="3">8109-3</strain>
    </source>
</reference>
<feature type="region of interest" description="Disordered" evidence="1">
    <location>
        <begin position="121"/>
        <end position="158"/>
    </location>
</feature>
<protein>
    <submittedName>
        <fullName evidence="3">Uncharacterized protein</fullName>
    </submittedName>
</protein>
<keyword evidence="2" id="KW-1133">Transmembrane helix</keyword>
<evidence type="ECO:0000313" key="4">
    <source>
        <dbReference type="Proteomes" id="UP000006527"/>
    </source>
</evidence>
<feature type="transmembrane region" description="Helical" evidence="2">
    <location>
        <begin position="214"/>
        <end position="234"/>
    </location>
</feature>
<evidence type="ECO:0000256" key="2">
    <source>
        <dbReference type="SAM" id="Phobius"/>
    </source>
</evidence>
<accession>E3SLE2</accession>
<dbReference type="EMBL" id="GU071098">
    <property type="protein sequence ID" value="ADO98290.1"/>
    <property type="molecule type" value="Genomic_DNA"/>
</dbReference>
<sequence length="292" mass="32085">MPTNNIPQIYVNGTGLRLIQTIDTGTINIANINRPWMATPPQSIPWTPPVTMNIGTPIVDMPGCVKVNKENAKRDPSRNKNLVNDDPKGNVVLCDSGMPYYEPPDYQANELTWTTVYGEPEEVTGGVDTGDPPPPPDSNTERPNTPEEYKDPDCPGPNQLRVGDVTQSGDERVTGHQLITDPNNPKQKICETLYESTTVAEKFLPSVPQATTTVAIAVIATAGAAATPLLLRIIKPIVQKAIKAIQKKFGKKEAKLSMSELKTNKYRKEKGLPELRFGDRKNMIKDLKKSSK</sequence>
<feature type="compositionally biased region" description="Basic and acidic residues" evidence="1">
    <location>
        <begin position="144"/>
        <end position="153"/>
    </location>
</feature>
<keyword evidence="4" id="KW-1185">Reference proteome</keyword>
<dbReference type="Proteomes" id="UP000006527">
    <property type="component" value="Segment"/>
</dbReference>